<reference evidence="1 2" key="1">
    <citation type="submission" date="2019-03" db="EMBL/GenBank/DDBJ databases">
        <title>Three New Species of Nocardioides, Nocardioides euryhalodurans sp. nov., Nocardioides seonyuensis sp. nov. and Nocardioides eburneoflavus sp. nov. Iolated from Soil.</title>
        <authorList>
            <person name="Roh S.G."/>
            <person name="Lee C."/>
            <person name="Kim M.-K."/>
            <person name="Kim S.B."/>
        </authorList>
    </citation>
    <scope>NUCLEOTIDE SEQUENCE [LARGE SCALE GENOMIC DNA]</scope>
    <source>
        <strain evidence="1 2">MMS17-SY207-3</strain>
    </source>
</reference>
<dbReference type="PANTHER" id="PTHR33973">
    <property type="entry name" value="OS07G0153300 PROTEIN"/>
    <property type="match status" value="1"/>
</dbReference>
<dbReference type="KEGG" id="nsn:EXE58_01150"/>
<evidence type="ECO:0000313" key="1">
    <source>
        <dbReference type="EMBL" id="QBX57384.1"/>
    </source>
</evidence>
<dbReference type="AlphaFoldDB" id="A0A4P7IJ51"/>
<accession>A0A4P7IJ51</accession>
<keyword evidence="2" id="KW-1185">Reference proteome</keyword>
<evidence type="ECO:0000313" key="2">
    <source>
        <dbReference type="Proteomes" id="UP000294853"/>
    </source>
</evidence>
<gene>
    <name evidence="1" type="ORF">EXE58_01150</name>
</gene>
<name>A0A4P7IJ51_9ACTN</name>
<sequence length="242" mass="27378">MPALVVGTVSHVRRAPMRHAFENAHYQWLVDLDALPRFRGPLRWLARFDARDHLDGGRLGGGIRGDLSRWLAGRGVVVEPGDRVLMLAHARVLGHVFDPLTVFWCLRADGSPRAVVFEVHNTYGERHAYLVEADERGRARLDKEFYVSPFNDTSGTYDLAWRLTSDQVLVSISLERAGSRVFTAVTTGRPVPATTSTVLRTSARHLFMTHRVSLLIRWHGIRLWLARLPIQPRPAHSQEAVR</sequence>
<dbReference type="InterPro" id="IPR010775">
    <property type="entry name" value="DUF1365"/>
</dbReference>
<dbReference type="Pfam" id="PF07103">
    <property type="entry name" value="DUF1365"/>
    <property type="match status" value="1"/>
</dbReference>
<dbReference type="PANTHER" id="PTHR33973:SF4">
    <property type="entry name" value="OS07G0153300 PROTEIN"/>
    <property type="match status" value="1"/>
</dbReference>
<proteinExistence type="predicted"/>
<dbReference type="OrthoDB" id="9778801at2"/>
<protein>
    <submittedName>
        <fullName evidence="1">DUF1365 domain-containing protein</fullName>
    </submittedName>
</protein>
<dbReference type="Proteomes" id="UP000294853">
    <property type="component" value="Chromosome"/>
</dbReference>
<organism evidence="1 2">
    <name type="scientific">Nocardioides seonyuensis</name>
    <dbReference type="NCBI Taxonomy" id="2518371"/>
    <lineage>
        <taxon>Bacteria</taxon>
        <taxon>Bacillati</taxon>
        <taxon>Actinomycetota</taxon>
        <taxon>Actinomycetes</taxon>
        <taxon>Propionibacteriales</taxon>
        <taxon>Nocardioidaceae</taxon>
        <taxon>Nocardioides</taxon>
    </lineage>
</organism>
<dbReference type="EMBL" id="CP038436">
    <property type="protein sequence ID" value="QBX57384.1"/>
    <property type="molecule type" value="Genomic_DNA"/>
</dbReference>